<dbReference type="SMART" id="SM01391">
    <property type="entry name" value="Filament"/>
    <property type="match status" value="1"/>
</dbReference>
<evidence type="ECO:0000256" key="1">
    <source>
        <dbReference type="ARBA" id="ARBA00022754"/>
    </source>
</evidence>
<dbReference type="AlphaFoldDB" id="A0A2G9QJT5"/>
<reference evidence="7" key="1">
    <citation type="journal article" date="2017" name="Nat. Commun.">
        <title>The North American bullfrog draft genome provides insight into hormonal regulation of long noncoding RNA.</title>
        <authorList>
            <person name="Hammond S.A."/>
            <person name="Warren R.L."/>
            <person name="Vandervalk B.P."/>
            <person name="Kucuk E."/>
            <person name="Khan H."/>
            <person name="Gibb E.A."/>
            <person name="Pandoh P."/>
            <person name="Kirk H."/>
            <person name="Zhao Y."/>
            <person name="Jones M."/>
            <person name="Mungall A.J."/>
            <person name="Coope R."/>
            <person name="Pleasance S."/>
            <person name="Moore R.A."/>
            <person name="Holt R.A."/>
            <person name="Round J.M."/>
            <person name="Ohora S."/>
            <person name="Walle B.V."/>
            <person name="Veldhoen N."/>
            <person name="Helbing C.C."/>
            <person name="Birol I."/>
        </authorList>
    </citation>
    <scope>NUCLEOTIDE SEQUENCE [LARGE SCALE GENOMIC DNA]</scope>
</reference>
<feature type="compositionally biased region" description="Gly residues" evidence="4">
    <location>
        <begin position="139"/>
        <end position="153"/>
    </location>
</feature>
<feature type="compositionally biased region" description="Gly residues" evidence="4">
    <location>
        <begin position="286"/>
        <end position="302"/>
    </location>
</feature>
<sequence length="658" mass="70557">MSYRNSTHQESHGSSTSSRSFRHGEDCEDRGDQHTSSGVHNDEQITGPRGNTQRHPSARNTSGGHYGEEHAYGGSGQSHNELSNYRNDHRRSIVSGSDHGSGNDSFGNQKVGSSGVSGGGYSGVYSSGGSSVSRAGQSGAQGGYTGGSGGGHSGDYDSGSRRHDAVSRGGQSESKGSSSGGYTGGSTGGHSGEYDSGSRRHDAVSKGGQSESHDGSSGGYTDGSSGGHSGGHDSGSRGYAGASRGVQVGSHGGSSGEYRSGSSSGGQSGGYGDSSRGHNSSSRGSTGVGGCHSGGQNGGHSGGFSSRSTGGFSSRSSANHQGFGGVCGGNSGQRVSFSNCSLGEVSHHQAGGKETMQNLNSRLATYMDRVRALEDSNAELEIKIRNWYDTHKLQKVDYTKYYKTIEELKNKMFSSTLDKNHLTVQSDNARLAADDFKVKYETERCLFQNVNADAVGLRKALDDLTLDKSSLESQFESLTEELAYRKKNHEEETKSMQGVSSDVTVQMDAAPGINILKILNDTRSQYEELAEANRKKAEEEYQQKINELNCEISDSNEQIESQKSQVMELRRTVQNLEIELQTQCATKTSLENALAETEGQYYDELTEIQNKVINLEDELCELRHELETQSQEYKILLDIRSKLENEIEMYRKLLEEEG</sequence>
<keyword evidence="7" id="KW-1185">Reference proteome</keyword>
<feature type="compositionally biased region" description="Polar residues" evidence="4">
    <location>
        <begin position="49"/>
        <end position="61"/>
    </location>
</feature>
<name>A0A2G9QJT5_AQUCT</name>
<dbReference type="Gene3D" id="1.20.5.500">
    <property type="entry name" value="Single helix bin"/>
    <property type="match status" value="1"/>
</dbReference>
<keyword evidence="1" id="KW-0403">Intermediate filament</keyword>
<dbReference type="PANTHER" id="PTHR23239">
    <property type="entry name" value="INTERMEDIATE FILAMENT"/>
    <property type="match status" value="1"/>
</dbReference>
<evidence type="ECO:0000256" key="3">
    <source>
        <dbReference type="SAM" id="Coils"/>
    </source>
</evidence>
<feature type="compositionally biased region" description="Gly residues" evidence="4">
    <location>
        <begin position="263"/>
        <end position="272"/>
    </location>
</feature>
<dbReference type="GO" id="GO:0030855">
    <property type="term" value="P:epithelial cell differentiation"/>
    <property type="evidence" value="ECO:0007669"/>
    <property type="project" value="TreeGrafter"/>
</dbReference>
<gene>
    <name evidence="6" type="ORF">AB205_0027840</name>
</gene>
<dbReference type="PANTHER" id="PTHR23239:SF180">
    <property type="entry name" value="KERATIN, TYPE I CYTOSKELETAL 17"/>
    <property type="match status" value="1"/>
</dbReference>
<dbReference type="GO" id="GO:0045109">
    <property type="term" value="P:intermediate filament organization"/>
    <property type="evidence" value="ECO:0007669"/>
    <property type="project" value="TreeGrafter"/>
</dbReference>
<dbReference type="SUPFAM" id="SSF64593">
    <property type="entry name" value="Intermediate filament protein, coiled coil region"/>
    <property type="match status" value="2"/>
</dbReference>
<evidence type="ECO:0000313" key="7">
    <source>
        <dbReference type="Proteomes" id="UP000228934"/>
    </source>
</evidence>
<dbReference type="Proteomes" id="UP000228934">
    <property type="component" value="Unassembled WGS sequence"/>
</dbReference>
<proteinExistence type="predicted"/>
<dbReference type="GO" id="GO:0005198">
    <property type="term" value="F:structural molecule activity"/>
    <property type="evidence" value="ECO:0007669"/>
    <property type="project" value="InterPro"/>
</dbReference>
<dbReference type="FunFam" id="1.20.5.170:FF:000002">
    <property type="entry name" value="Type I keratin KA11"/>
    <property type="match status" value="1"/>
</dbReference>
<feature type="compositionally biased region" description="Basic and acidic residues" evidence="4">
    <location>
        <begin position="22"/>
        <end position="33"/>
    </location>
</feature>
<keyword evidence="2 3" id="KW-0175">Coiled coil</keyword>
<feature type="compositionally biased region" description="Polar residues" evidence="4">
    <location>
        <begin position="94"/>
        <end position="110"/>
    </location>
</feature>
<feature type="compositionally biased region" description="Low complexity" evidence="4">
    <location>
        <begin position="1"/>
        <end position="19"/>
    </location>
</feature>
<dbReference type="InterPro" id="IPR002957">
    <property type="entry name" value="Keratin_I"/>
</dbReference>
<feature type="compositionally biased region" description="Low complexity" evidence="4">
    <location>
        <begin position="167"/>
        <end position="177"/>
    </location>
</feature>
<evidence type="ECO:0000256" key="4">
    <source>
        <dbReference type="SAM" id="MobiDB-lite"/>
    </source>
</evidence>
<feature type="compositionally biased region" description="Low complexity" evidence="4">
    <location>
        <begin position="123"/>
        <end position="138"/>
    </location>
</feature>
<feature type="coiled-coil region" evidence="3">
    <location>
        <begin position="519"/>
        <end position="593"/>
    </location>
</feature>
<feature type="region of interest" description="Disordered" evidence="4">
    <location>
        <begin position="1"/>
        <end position="317"/>
    </location>
</feature>
<feature type="coiled-coil region" evidence="3">
    <location>
        <begin position="356"/>
        <end position="390"/>
    </location>
</feature>
<dbReference type="InterPro" id="IPR039008">
    <property type="entry name" value="IF_rod_dom"/>
</dbReference>
<protein>
    <recommendedName>
        <fullName evidence="5">IF rod domain-containing protein</fullName>
    </recommendedName>
</protein>
<dbReference type="PRINTS" id="PR01248">
    <property type="entry name" value="TYPE1KERATIN"/>
</dbReference>
<feature type="compositionally biased region" description="Gly residues" evidence="4">
    <location>
        <begin position="178"/>
        <end position="191"/>
    </location>
</feature>
<organism evidence="6 7">
    <name type="scientific">Aquarana catesbeiana</name>
    <name type="common">American bullfrog</name>
    <name type="synonym">Rana catesbeiana</name>
    <dbReference type="NCBI Taxonomy" id="8400"/>
    <lineage>
        <taxon>Eukaryota</taxon>
        <taxon>Metazoa</taxon>
        <taxon>Chordata</taxon>
        <taxon>Craniata</taxon>
        <taxon>Vertebrata</taxon>
        <taxon>Euteleostomi</taxon>
        <taxon>Amphibia</taxon>
        <taxon>Batrachia</taxon>
        <taxon>Anura</taxon>
        <taxon>Neobatrachia</taxon>
        <taxon>Ranoidea</taxon>
        <taxon>Ranidae</taxon>
        <taxon>Aquarana</taxon>
    </lineage>
</organism>
<evidence type="ECO:0000256" key="2">
    <source>
        <dbReference type="ARBA" id="ARBA00023054"/>
    </source>
</evidence>
<evidence type="ECO:0000313" key="6">
    <source>
        <dbReference type="EMBL" id="PIO15888.1"/>
    </source>
</evidence>
<dbReference type="GO" id="GO:0005882">
    <property type="term" value="C:intermediate filament"/>
    <property type="evidence" value="ECO:0007669"/>
    <property type="project" value="UniProtKB-KW"/>
</dbReference>
<dbReference type="OrthoDB" id="2441647at2759"/>
<dbReference type="PROSITE" id="PS51842">
    <property type="entry name" value="IF_ROD_2"/>
    <property type="match status" value="1"/>
</dbReference>
<feature type="compositionally biased region" description="Basic and acidic residues" evidence="4">
    <location>
        <begin position="192"/>
        <end position="204"/>
    </location>
</feature>
<dbReference type="EMBL" id="KV966017">
    <property type="protein sequence ID" value="PIO15888.1"/>
    <property type="molecule type" value="Genomic_DNA"/>
</dbReference>
<dbReference type="Pfam" id="PF00038">
    <property type="entry name" value="Filament"/>
    <property type="match status" value="1"/>
</dbReference>
<dbReference type="Gene3D" id="1.20.5.1160">
    <property type="entry name" value="Vasodilator-stimulated phosphoprotein"/>
    <property type="match status" value="1"/>
</dbReference>
<feature type="compositionally biased region" description="Low complexity" evidence="4">
    <location>
        <begin position="273"/>
        <end position="285"/>
    </location>
</feature>
<feature type="domain" description="IF rod" evidence="5">
    <location>
        <begin position="352"/>
        <end position="658"/>
    </location>
</feature>
<dbReference type="Gene3D" id="1.20.5.170">
    <property type="match status" value="1"/>
</dbReference>
<feature type="compositionally biased region" description="Basic and acidic residues" evidence="4">
    <location>
        <begin position="154"/>
        <end position="166"/>
    </location>
</feature>
<feature type="compositionally biased region" description="Low complexity" evidence="4">
    <location>
        <begin position="303"/>
        <end position="317"/>
    </location>
</feature>
<accession>A0A2G9QJT5</accession>
<feature type="compositionally biased region" description="Low complexity" evidence="4">
    <location>
        <begin position="236"/>
        <end position="249"/>
    </location>
</feature>
<feature type="compositionally biased region" description="Gly residues" evidence="4">
    <location>
        <begin position="216"/>
        <end position="229"/>
    </location>
</feature>
<evidence type="ECO:0000259" key="5">
    <source>
        <dbReference type="PROSITE" id="PS51842"/>
    </source>
</evidence>